<evidence type="ECO:0000256" key="1">
    <source>
        <dbReference type="ARBA" id="ARBA00002268"/>
    </source>
</evidence>
<dbReference type="HOGENOM" id="CLU_088177_1_0_9"/>
<proteinExistence type="inferred from homology"/>
<accession>A0A0D6DUW4</accession>
<evidence type="ECO:0000256" key="9">
    <source>
        <dbReference type="ARBA" id="ARBA00022785"/>
    </source>
</evidence>
<keyword evidence="8 17" id="KW-0479">Metal-binding</keyword>
<feature type="disulfide bond" description="Redox-active" evidence="17">
    <location>
        <begin position="212"/>
        <end position="214"/>
    </location>
</feature>
<dbReference type="EC" id="1.17.99.6" evidence="4 17"/>
<keyword evidence="6 17" id="KW-0004">4Fe-4S</keyword>
<keyword evidence="12 17" id="KW-0411">Iron-sulfur</keyword>
<dbReference type="GO" id="GO:0046872">
    <property type="term" value="F:metal ion binding"/>
    <property type="evidence" value="ECO:0007669"/>
    <property type="project" value="UniProtKB-KW"/>
</dbReference>
<feature type="binding site" evidence="17">
    <location>
        <position position="44"/>
    </location>
    <ligand>
        <name>[4Fe-4S] cluster</name>
        <dbReference type="ChEBI" id="CHEBI:49883"/>
    </ligand>
</feature>
<dbReference type="GO" id="GO:0008616">
    <property type="term" value="P:tRNA queuosine(34) biosynthetic process"/>
    <property type="evidence" value="ECO:0007669"/>
    <property type="project" value="UniProtKB-UniRule"/>
</dbReference>
<dbReference type="PANTHER" id="PTHR36701">
    <property type="entry name" value="EPOXYQUEUOSINE REDUCTASE QUEH"/>
    <property type="match status" value="1"/>
</dbReference>
<keyword evidence="13 17" id="KW-1015">Disulfide bond</keyword>
<organism evidence="18 19">
    <name type="scientific">Pseudolactococcus piscium MKFS47</name>
    <dbReference type="NCBI Taxonomy" id="297352"/>
    <lineage>
        <taxon>Bacteria</taxon>
        <taxon>Bacillati</taxon>
        <taxon>Bacillota</taxon>
        <taxon>Bacilli</taxon>
        <taxon>Lactobacillales</taxon>
        <taxon>Streptococcaceae</taxon>
        <taxon>Pseudolactococcus</taxon>
    </lineage>
</organism>
<keyword evidence="10 17" id="KW-0560">Oxidoreductase</keyword>
<gene>
    <name evidence="17" type="primary">queH</name>
    <name evidence="18" type="ORF">LACPI_0368</name>
</gene>
<dbReference type="GO" id="GO:0052693">
    <property type="term" value="F:epoxyqueuosine reductase activity"/>
    <property type="evidence" value="ECO:0007669"/>
    <property type="project" value="UniProtKB-UniRule"/>
</dbReference>
<evidence type="ECO:0000313" key="19">
    <source>
        <dbReference type="Proteomes" id="UP000033166"/>
    </source>
</evidence>
<comment type="pathway">
    <text evidence="2 17">tRNA modification; tRNA-queuosine biosynthesis.</text>
</comment>
<dbReference type="AlphaFoldDB" id="A0A0D6DUW4"/>
<evidence type="ECO:0000256" key="11">
    <source>
        <dbReference type="ARBA" id="ARBA00023004"/>
    </source>
</evidence>
<evidence type="ECO:0000256" key="17">
    <source>
        <dbReference type="HAMAP-Rule" id="MF_02089"/>
    </source>
</evidence>
<evidence type="ECO:0000313" key="18">
    <source>
        <dbReference type="EMBL" id="CEN27568.1"/>
    </source>
</evidence>
<comment type="similarity">
    <text evidence="3 17">Belongs to the QueH family.</text>
</comment>
<feature type="binding site" evidence="17">
    <location>
        <position position="133"/>
    </location>
    <ligand>
        <name>[4Fe-4S] cluster</name>
        <dbReference type="ChEBI" id="CHEBI:49883"/>
    </ligand>
</feature>
<evidence type="ECO:0000256" key="2">
    <source>
        <dbReference type="ARBA" id="ARBA00004691"/>
    </source>
</evidence>
<evidence type="ECO:0000256" key="13">
    <source>
        <dbReference type="ARBA" id="ARBA00023157"/>
    </source>
</evidence>
<dbReference type="KEGG" id="lpk:LACPI_0368"/>
<comment type="function">
    <text evidence="1 17">Catalyzes the conversion of epoxyqueuosine (oQ) to queuosine (Q), which is a hypermodified base found in the wobble positions of tRNA(Asp), tRNA(Asn), tRNA(His) and tRNA(Tyr).</text>
</comment>
<keyword evidence="7 17" id="KW-0819">tRNA processing</keyword>
<evidence type="ECO:0000256" key="15">
    <source>
        <dbReference type="ARBA" id="ARBA00031446"/>
    </source>
</evidence>
<keyword evidence="9 17" id="KW-0671">Queuosine biosynthesis</keyword>
<evidence type="ECO:0000256" key="3">
    <source>
        <dbReference type="ARBA" id="ARBA00008207"/>
    </source>
</evidence>
<evidence type="ECO:0000256" key="16">
    <source>
        <dbReference type="ARBA" id="ARBA00047415"/>
    </source>
</evidence>
<evidence type="ECO:0000256" key="5">
    <source>
        <dbReference type="ARBA" id="ARBA00016895"/>
    </source>
</evidence>
<evidence type="ECO:0000256" key="4">
    <source>
        <dbReference type="ARBA" id="ARBA00012622"/>
    </source>
</evidence>
<dbReference type="GO" id="GO:0051539">
    <property type="term" value="F:4 iron, 4 sulfur cluster binding"/>
    <property type="evidence" value="ECO:0007669"/>
    <property type="project" value="UniProtKB-UniRule"/>
</dbReference>
<evidence type="ECO:0000256" key="8">
    <source>
        <dbReference type="ARBA" id="ARBA00022723"/>
    </source>
</evidence>
<evidence type="ECO:0000256" key="12">
    <source>
        <dbReference type="ARBA" id="ARBA00023014"/>
    </source>
</evidence>
<evidence type="ECO:0000256" key="7">
    <source>
        <dbReference type="ARBA" id="ARBA00022694"/>
    </source>
</evidence>
<comment type="catalytic activity">
    <reaction evidence="16 17">
        <text>epoxyqueuosine(34) in tRNA + AH2 = queuosine(34) in tRNA + A + H2O</text>
        <dbReference type="Rhea" id="RHEA:32159"/>
        <dbReference type="Rhea" id="RHEA-COMP:18571"/>
        <dbReference type="Rhea" id="RHEA-COMP:18582"/>
        <dbReference type="ChEBI" id="CHEBI:13193"/>
        <dbReference type="ChEBI" id="CHEBI:15377"/>
        <dbReference type="ChEBI" id="CHEBI:17499"/>
        <dbReference type="ChEBI" id="CHEBI:194431"/>
        <dbReference type="ChEBI" id="CHEBI:194443"/>
        <dbReference type="EC" id="1.17.99.6"/>
    </reaction>
</comment>
<sequence>MKDSTEILNTYKAGQKVNYDKVLQEVMADWQLHQVRPSILLHSCCAPCSTYSLEYLSSYADVTILFANSNIHPASEYSRREQVQKDFVETFNQRTGAKVGFMSSPYEPAVFNQMVMAKGLESELEGGKRCTACFQMRLDVVAEKAQALGFDYFGSALTVSPHKNSQVINEVGLDMQKIYAVNYLPSDFKKNNGYRRSVDMCGEYDIYRQCYCGCVFAAKQQGVDLKAVNAAAKAYLAEQDRNL</sequence>
<dbReference type="InterPro" id="IPR003828">
    <property type="entry name" value="QueH"/>
</dbReference>
<dbReference type="PANTHER" id="PTHR36701:SF1">
    <property type="entry name" value="EPOXYQUEUOSINE REDUCTASE QUEH"/>
    <property type="match status" value="1"/>
</dbReference>
<reference evidence="19" key="1">
    <citation type="submission" date="2015-01" db="EMBL/GenBank/DDBJ databases">
        <authorList>
            <person name="Andreevskaya M."/>
        </authorList>
    </citation>
    <scope>NUCLEOTIDE SEQUENCE [LARGE SCALE GENOMIC DNA]</scope>
    <source>
        <strain evidence="19">MKFS47</strain>
    </source>
</reference>
<dbReference type="Pfam" id="PF02677">
    <property type="entry name" value="QueH"/>
    <property type="match status" value="1"/>
</dbReference>
<dbReference type="STRING" id="1364.LP2241_10357"/>
<keyword evidence="14 17" id="KW-0676">Redox-active center</keyword>
<dbReference type="Proteomes" id="UP000033166">
    <property type="component" value="Chromosome I"/>
</dbReference>
<evidence type="ECO:0000256" key="14">
    <source>
        <dbReference type="ARBA" id="ARBA00023284"/>
    </source>
</evidence>
<feature type="binding site" evidence="17">
    <location>
        <position position="130"/>
    </location>
    <ligand>
        <name>[4Fe-4S] cluster</name>
        <dbReference type="ChEBI" id="CHEBI:49883"/>
    </ligand>
</feature>
<evidence type="ECO:0000256" key="6">
    <source>
        <dbReference type="ARBA" id="ARBA00022485"/>
    </source>
</evidence>
<feature type="binding site" evidence="17">
    <location>
        <position position="45"/>
    </location>
    <ligand>
        <name>[4Fe-4S] cluster</name>
        <dbReference type="ChEBI" id="CHEBI:49883"/>
    </ligand>
</feature>
<protein>
    <recommendedName>
        <fullName evidence="5 17">Epoxyqueuosine reductase QueH</fullName>
        <ecNumber evidence="4 17">1.17.99.6</ecNumber>
    </recommendedName>
    <alternativeName>
        <fullName evidence="15 17">Queuosine biosynthesis protein QueH</fullName>
    </alternativeName>
</protein>
<keyword evidence="11 17" id="KW-0408">Iron</keyword>
<dbReference type="UniPathway" id="UPA00392"/>
<dbReference type="HAMAP" id="MF_02089">
    <property type="entry name" value="QueH"/>
    <property type="match status" value="1"/>
</dbReference>
<name>A0A0D6DUW4_9LACT</name>
<dbReference type="EMBL" id="LN774769">
    <property type="protein sequence ID" value="CEN27568.1"/>
    <property type="molecule type" value="Genomic_DNA"/>
</dbReference>
<evidence type="ECO:0000256" key="10">
    <source>
        <dbReference type="ARBA" id="ARBA00023002"/>
    </source>
</evidence>
<dbReference type="RefSeq" id="WP_047914829.1">
    <property type="nucleotide sequence ID" value="NZ_LN774769.1"/>
</dbReference>